<keyword evidence="2" id="KW-1185">Reference proteome</keyword>
<reference evidence="1 2" key="1">
    <citation type="submission" date="2018-04" db="EMBL/GenBank/DDBJ databases">
        <title>WGS assembly of Panicum hallii var. hallii HAL2.</title>
        <authorList>
            <person name="Lovell J."/>
            <person name="Jenkins J."/>
            <person name="Lowry D."/>
            <person name="Mamidi S."/>
            <person name="Sreedasyam A."/>
            <person name="Weng X."/>
            <person name="Barry K."/>
            <person name="Bonette J."/>
            <person name="Campitelli B."/>
            <person name="Daum C."/>
            <person name="Gordon S."/>
            <person name="Gould B."/>
            <person name="Lipzen A."/>
            <person name="MacQueen A."/>
            <person name="Palacio-Mejia J."/>
            <person name="Plott C."/>
            <person name="Shakirov E."/>
            <person name="Shu S."/>
            <person name="Yoshinaga Y."/>
            <person name="Zane M."/>
            <person name="Rokhsar D."/>
            <person name="Grimwood J."/>
            <person name="Schmutz J."/>
            <person name="Juenger T."/>
        </authorList>
    </citation>
    <scope>NUCLEOTIDE SEQUENCE [LARGE SCALE GENOMIC DNA]</scope>
    <source>
        <strain evidence="2">cv. HAL2</strain>
    </source>
</reference>
<dbReference type="Gramene" id="PUZ39997">
    <property type="protein sequence ID" value="PUZ39997"/>
    <property type="gene ID" value="GQ55_9G388500"/>
</dbReference>
<sequence>MWMSRRASMDTTCAGWRQDVGTVVVTVSRALMWPSARWTDGPNDCLLDERDGLMWMDADGRWLRRASARDRNN</sequence>
<dbReference type="AlphaFoldDB" id="A0A2T7C9I3"/>
<gene>
    <name evidence="1" type="ORF">GQ55_9G388500</name>
</gene>
<organism evidence="1 2">
    <name type="scientific">Panicum hallii var. hallii</name>
    <dbReference type="NCBI Taxonomy" id="1504633"/>
    <lineage>
        <taxon>Eukaryota</taxon>
        <taxon>Viridiplantae</taxon>
        <taxon>Streptophyta</taxon>
        <taxon>Embryophyta</taxon>
        <taxon>Tracheophyta</taxon>
        <taxon>Spermatophyta</taxon>
        <taxon>Magnoliopsida</taxon>
        <taxon>Liliopsida</taxon>
        <taxon>Poales</taxon>
        <taxon>Poaceae</taxon>
        <taxon>PACMAD clade</taxon>
        <taxon>Panicoideae</taxon>
        <taxon>Panicodae</taxon>
        <taxon>Paniceae</taxon>
        <taxon>Panicinae</taxon>
        <taxon>Panicum</taxon>
        <taxon>Panicum sect. Panicum</taxon>
    </lineage>
</organism>
<dbReference type="Proteomes" id="UP000244336">
    <property type="component" value="Chromosome 9"/>
</dbReference>
<evidence type="ECO:0000313" key="2">
    <source>
        <dbReference type="Proteomes" id="UP000244336"/>
    </source>
</evidence>
<dbReference type="EMBL" id="CM009757">
    <property type="protein sequence ID" value="PUZ39997.1"/>
    <property type="molecule type" value="Genomic_DNA"/>
</dbReference>
<proteinExistence type="predicted"/>
<name>A0A2T7C9I3_9POAL</name>
<protein>
    <submittedName>
        <fullName evidence="1">Uncharacterized protein</fullName>
    </submittedName>
</protein>
<accession>A0A2T7C9I3</accession>
<evidence type="ECO:0000313" key="1">
    <source>
        <dbReference type="EMBL" id="PUZ39997.1"/>
    </source>
</evidence>